<evidence type="ECO:0000256" key="14">
    <source>
        <dbReference type="RuleBase" id="RU000461"/>
    </source>
</evidence>
<dbReference type="GO" id="GO:0016705">
    <property type="term" value="F:oxidoreductase activity, acting on paired donors, with incorporation or reduction of molecular oxygen"/>
    <property type="evidence" value="ECO:0007669"/>
    <property type="project" value="InterPro"/>
</dbReference>
<dbReference type="OrthoDB" id="1470350at2759"/>
<comment type="subcellular location">
    <subcellularLocation>
        <location evidence="2">Membrane</location>
    </subcellularLocation>
</comment>
<dbReference type="Proteomes" id="UP000307440">
    <property type="component" value="Unassembled WGS sequence"/>
</dbReference>
<accession>A0A5C3L9N9</accession>
<dbReference type="PANTHER" id="PTHR24305:SF166">
    <property type="entry name" value="CYTOCHROME P450 12A4, MITOCHONDRIAL-RELATED"/>
    <property type="match status" value="1"/>
</dbReference>
<dbReference type="CDD" id="cd11069">
    <property type="entry name" value="CYP_FUM15-like"/>
    <property type="match status" value="1"/>
</dbReference>
<dbReference type="AlphaFoldDB" id="A0A5C3L9N9"/>
<dbReference type="EMBL" id="ML210150">
    <property type="protein sequence ID" value="TFK29213.1"/>
    <property type="molecule type" value="Genomic_DNA"/>
</dbReference>
<evidence type="ECO:0000256" key="9">
    <source>
        <dbReference type="ARBA" id="ARBA00023002"/>
    </source>
</evidence>
<comment type="pathway">
    <text evidence="3">Secondary metabolite biosynthesis; terpenoid biosynthesis.</text>
</comment>
<keyword evidence="6" id="KW-0812">Transmembrane</keyword>
<evidence type="ECO:0000256" key="13">
    <source>
        <dbReference type="PIRSR" id="PIRSR602401-1"/>
    </source>
</evidence>
<keyword evidence="9 14" id="KW-0560">Oxidoreductase</keyword>
<evidence type="ECO:0000313" key="15">
    <source>
        <dbReference type="EMBL" id="TFK29213.1"/>
    </source>
</evidence>
<dbReference type="SUPFAM" id="SSF48264">
    <property type="entry name" value="Cytochrome P450"/>
    <property type="match status" value="1"/>
</dbReference>
<comment type="cofactor">
    <cofactor evidence="1 13">
        <name>heme</name>
        <dbReference type="ChEBI" id="CHEBI:30413"/>
    </cofactor>
</comment>
<dbReference type="GO" id="GO:0016020">
    <property type="term" value="C:membrane"/>
    <property type="evidence" value="ECO:0007669"/>
    <property type="project" value="UniProtKB-SubCell"/>
</dbReference>
<dbReference type="PRINTS" id="PR00463">
    <property type="entry name" value="EP450I"/>
</dbReference>
<dbReference type="PROSITE" id="PS00086">
    <property type="entry name" value="CYTOCHROME_P450"/>
    <property type="match status" value="1"/>
</dbReference>
<evidence type="ECO:0000256" key="8">
    <source>
        <dbReference type="ARBA" id="ARBA00022989"/>
    </source>
</evidence>
<dbReference type="PANTHER" id="PTHR24305">
    <property type="entry name" value="CYTOCHROME P450"/>
    <property type="match status" value="1"/>
</dbReference>
<dbReference type="Pfam" id="PF00067">
    <property type="entry name" value="p450"/>
    <property type="match status" value="1"/>
</dbReference>
<evidence type="ECO:0000256" key="11">
    <source>
        <dbReference type="ARBA" id="ARBA00023033"/>
    </source>
</evidence>
<evidence type="ECO:0000256" key="10">
    <source>
        <dbReference type="ARBA" id="ARBA00023004"/>
    </source>
</evidence>
<dbReference type="PRINTS" id="PR00385">
    <property type="entry name" value="P450"/>
</dbReference>
<evidence type="ECO:0000256" key="12">
    <source>
        <dbReference type="ARBA" id="ARBA00023136"/>
    </source>
</evidence>
<evidence type="ECO:0000313" key="16">
    <source>
        <dbReference type="Proteomes" id="UP000307440"/>
    </source>
</evidence>
<proteinExistence type="inferred from homology"/>
<gene>
    <name evidence="15" type="ORF">FA15DRAFT_664121</name>
</gene>
<evidence type="ECO:0000256" key="4">
    <source>
        <dbReference type="ARBA" id="ARBA00010617"/>
    </source>
</evidence>
<dbReference type="InterPro" id="IPR017972">
    <property type="entry name" value="Cyt_P450_CS"/>
</dbReference>
<dbReference type="InterPro" id="IPR002401">
    <property type="entry name" value="Cyt_P450_E_grp-I"/>
</dbReference>
<comment type="similarity">
    <text evidence="4 14">Belongs to the cytochrome P450 family.</text>
</comment>
<evidence type="ECO:0000256" key="3">
    <source>
        <dbReference type="ARBA" id="ARBA00004721"/>
    </source>
</evidence>
<evidence type="ECO:0000256" key="7">
    <source>
        <dbReference type="ARBA" id="ARBA00022723"/>
    </source>
</evidence>
<keyword evidence="11 14" id="KW-0503">Monooxygenase</keyword>
<evidence type="ECO:0000256" key="6">
    <source>
        <dbReference type="ARBA" id="ARBA00022692"/>
    </source>
</evidence>
<feature type="binding site" description="axial binding residue" evidence="13">
    <location>
        <position position="495"/>
    </location>
    <ligand>
        <name>heme</name>
        <dbReference type="ChEBI" id="CHEBI:30413"/>
    </ligand>
    <ligandPart>
        <name>Fe</name>
        <dbReference type="ChEBI" id="CHEBI:18248"/>
    </ligandPart>
</feature>
<dbReference type="GO" id="GO:0005506">
    <property type="term" value="F:iron ion binding"/>
    <property type="evidence" value="ECO:0007669"/>
    <property type="project" value="InterPro"/>
</dbReference>
<keyword evidence="12" id="KW-0472">Membrane</keyword>
<dbReference type="GO" id="GO:0004497">
    <property type="term" value="F:monooxygenase activity"/>
    <property type="evidence" value="ECO:0007669"/>
    <property type="project" value="UniProtKB-KW"/>
</dbReference>
<keyword evidence="5 13" id="KW-0349">Heme</keyword>
<dbReference type="InterPro" id="IPR050121">
    <property type="entry name" value="Cytochrome_P450_monoxygenase"/>
</dbReference>
<keyword evidence="7 13" id="KW-0479">Metal-binding</keyword>
<sequence length="558" mass="62286">MSSSIPVDLPGFATAKQGAVALLVAWTAWKLIARWAMKDPLADVPGPDSKSYISGNLAEFFGPDSFQHQDKVAKEFPGVAKIPGIMMKPWLFIHDPKALYHILLKDQNSFDEPEELLRLNEVTFGKGLLAIHGQKHRKQRKMLNPVFSIAHMREMVPIFYNVGYRLRDSIRQQVSAGKIEINVLSWMSRTALELIGQSGLGTTFDSLEPDSSPHPFYNSLQNLMQGQSKLNIPRFLLYPYVKDLGSPKFRRLVVDALPWNDLHAVRDMIDVMEATSIEIYQRKKRALEQGDEALREQIGQGKDAISILLKANMLASEEDRLTEEELLGQISTLTFAAMDTTSNALSRILQLLAENPEIQTRARKEIISAKQMHGELLYDELVQLPYLDAICRESLRLYPPVSIIVRVATQDAVLPLSRPITSPSGEKISEVTVPSGTQIILGAASSNKDPVLWGPDADEWKPERWLSPFPDSLVEARIPGVYSNLMTFSGGTRSCIGFKFSQLEMKVVLSILLESFQFSPTDKTIKWLFNGITQPSVDEPTASGFAKLQLPLSVSLVA</sequence>
<dbReference type="Gene3D" id="1.10.630.10">
    <property type="entry name" value="Cytochrome P450"/>
    <property type="match status" value="1"/>
</dbReference>
<evidence type="ECO:0000256" key="1">
    <source>
        <dbReference type="ARBA" id="ARBA00001971"/>
    </source>
</evidence>
<dbReference type="InterPro" id="IPR001128">
    <property type="entry name" value="Cyt_P450"/>
</dbReference>
<dbReference type="STRING" id="230819.A0A5C3L9N9"/>
<organism evidence="15 16">
    <name type="scientific">Coprinopsis marcescibilis</name>
    <name type="common">Agaric fungus</name>
    <name type="synonym">Psathyrella marcescibilis</name>
    <dbReference type="NCBI Taxonomy" id="230819"/>
    <lineage>
        <taxon>Eukaryota</taxon>
        <taxon>Fungi</taxon>
        <taxon>Dikarya</taxon>
        <taxon>Basidiomycota</taxon>
        <taxon>Agaricomycotina</taxon>
        <taxon>Agaricomycetes</taxon>
        <taxon>Agaricomycetidae</taxon>
        <taxon>Agaricales</taxon>
        <taxon>Agaricineae</taxon>
        <taxon>Psathyrellaceae</taxon>
        <taxon>Coprinopsis</taxon>
    </lineage>
</organism>
<keyword evidence="8" id="KW-1133">Transmembrane helix</keyword>
<keyword evidence="10 13" id="KW-0408">Iron</keyword>
<evidence type="ECO:0000256" key="2">
    <source>
        <dbReference type="ARBA" id="ARBA00004370"/>
    </source>
</evidence>
<keyword evidence="16" id="KW-1185">Reference proteome</keyword>
<dbReference type="GO" id="GO:0020037">
    <property type="term" value="F:heme binding"/>
    <property type="evidence" value="ECO:0007669"/>
    <property type="project" value="InterPro"/>
</dbReference>
<evidence type="ECO:0000256" key="5">
    <source>
        <dbReference type="ARBA" id="ARBA00022617"/>
    </source>
</evidence>
<dbReference type="InterPro" id="IPR036396">
    <property type="entry name" value="Cyt_P450_sf"/>
</dbReference>
<reference evidence="15 16" key="1">
    <citation type="journal article" date="2019" name="Nat. Ecol. Evol.">
        <title>Megaphylogeny resolves global patterns of mushroom evolution.</title>
        <authorList>
            <person name="Varga T."/>
            <person name="Krizsan K."/>
            <person name="Foldi C."/>
            <person name="Dima B."/>
            <person name="Sanchez-Garcia M."/>
            <person name="Sanchez-Ramirez S."/>
            <person name="Szollosi G.J."/>
            <person name="Szarkandi J.G."/>
            <person name="Papp V."/>
            <person name="Albert L."/>
            <person name="Andreopoulos W."/>
            <person name="Angelini C."/>
            <person name="Antonin V."/>
            <person name="Barry K.W."/>
            <person name="Bougher N.L."/>
            <person name="Buchanan P."/>
            <person name="Buyck B."/>
            <person name="Bense V."/>
            <person name="Catcheside P."/>
            <person name="Chovatia M."/>
            <person name="Cooper J."/>
            <person name="Damon W."/>
            <person name="Desjardin D."/>
            <person name="Finy P."/>
            <person name="Geml J."/>
            <person name="Haridas S."/>
            <person name="Hughes K."/>
            <person name="Justo A."/>
            <person name="Karasinski D."/>
            <person name="Kautmanova I."/>
            <person name="Kiss B."/>
            <person name="Kocsube S."/>
            <person name="Kotiranta H."/>
            <person name="LaButti K.M."/>
            <person name="Lechner B.E."/>
            <person name="Liimatainen K."/>
            <person name="Lipzen A."/>
            <person name="Lukacs Z."/>
            <person name="Mihaltcheva S."/>
            <person name="Morgado L.N."/>
            <person name="Niskanen T."/>
            <person name="Noordeloos M.E."/>
            <person name="Ohm R.A."/>
            <person name="Ortiz-Santana B."/>
            <person name="Ovrebo C."/>
            <person name="Racz N."/>
            <person name="Riley R."/>
            <person name="Savchenko A."/>
            <person name="Shiryaev A."/>
            <person name="Soop K."/>
            <person name="Spirin V."/>
            <person name="Szebenyi C."/>
            <person name="Tomsovsky M."/>
            <person name="Tulloss R.E."/>
            <person name="Uehling J."/>
            <person name="Grigoriev I.V."/>
            <person name="Vagvolgyi C."/>
            <person name="Papp T."/>
            <person name="Martin F.M."/>
            <person name="Miettinen O."/>
            <person name="Hibbett D.S."/>
            <person name="Nagy L.G."/>
        </authorList>
    </citation>
    <scope>NUCLEOTIDE SEQUENCE [LARGE SCALE GENOMIC DNA]</scope>
    <source>
        <strain evidence="15 16">CBS 121175</strain>
    </source>
</reference>
<protein>
    <submittedName>
        <fullName evidence="15">Cytochrome P450</fullName>
    </submittedName>
</protein>
<name>A0A5C3L9N9_COPMA</name>